<organism evidence="2">
    <name type="scientific">marine metagenome</name>
    <dbReference type="NCBI Taxonomy" id="408172"/>
    <lineage>
        <taxon>unclassified sequences</taxon>
        <taxon>metagenomes</taxon>
        <taxon>ecological metagenomes</taxon>
    </lineage>
</organism>
<evidence type="ECO:0000259" key="1">
    <source>
        <dbReference type="Pfam" id="PF01726"/>
    </source>
</evidence>
<dbReference type="EMBL" id="UINC01068394">
    <property type="protein sequence ID" value="SVC00992.1"/>
    <property type="molecule type" value="Genomic_DNA"/>
</dbReference>
<dbReference type="InterPro" id="IPR050077">
    <property type="entry name" value="LexA_repressor"/>
</dbReference>
<dbReference type="GO" id="GO:0006508">
    <property type="term" value="P:proteolysis"/>
    <property type="evidence" value="ECO:0007669"/>
    <property type="project" value="InterPro"/>
</dbReference>
<accession>A0A382INZ4</accession>
<evidence type="ECO:0000313" key="2">
    <source>
        <dbReference type="EMBL" id="SVC00992.1"/>
    </source>
</evidence>
<protein>
    <recommendedName>
        <fullName evidence="1">LexA repressor DNA-binding domain-containing protein</fullName>
    </recommendedName>
</protein>
<feature type="non-terminal residue" evidence="2">
    <location>
        <position position="101"/>
    </location>
</feature>
<dbReference type="PANTHER" id="PTHR33516">
    <property type="entry name" value="LEXA REPRESSOR"/>
    <property type="match status" value="1"/>
</dbReference>
<dbReference type="InterPro" id="IPR036388">
    <property type="entry name" value="WH-like_DNA-bd_sf"/>
</dbReference>
<sequence>MTVNRDKLSDKQVRILEFIESYLDENQIPPSIRDVQVACDLSSTSVVQYNMRNLEKLGFISRRVDVARGIQINRDETSRTENPSDNLLYIPLIGRIAAGIP</sequence>
<feature type="domain" description="LexA repressor DNA-binding" evidence="1">
    <location>
        <begin position="7"/>
        <end position="69"/>
    </location>
</feature>
<proteinExistence type="predicted"/>
<dbReference type="SUPFAM" id="SSF46785">
    <property type="entry name" value="Winged helix' DNA-binding domain"/>
    <property type="match status" value="1"/>
</dbReference>
<name>A0A382INZ4_9ZZZZ</name>
<dbReference type="InterPro" id="IPR036390">
    <property type="entry name" value="WH_DNA-bd_sf"/>
</dbReference>
<dbReference type="InterPro" id="IPR006199">
    <property type="entry name" value="LexA_DNA-bd_dom"/>
</dbReference>
<dbReference type="PANTHER" id="PTHR33516:SF2">
    <property type="entry name" value="LEXA REPRESSOR-RELATED"/>
    <property type="match status" value="1"/>
</dbReference>
<reference evidence="2" key="1">
    <citation type="submission" date="2018-05" db="EMBL/GenBank/DDBJ databases">
        <authorList>
            <person name="Lanie J.A."/>
            <person name="Ng W.-L."/>
            <person name="Kazmierczak K.M."/>
            <person name="Andrzejewski T.M."/>
            <person name="Davidsen T.M."/>
            <person name="Wayne K.J."/>
            <person name="Tettelin H."/>
            <person name="Glass J.I."/>
            <person name="Rusch D."/>
            <person name="Podicherti R."/>
            <person name="Tsui H.-C.T."/>
            <person name="Winkler M.E."/>
        </authorList>
    </citation>
    <scope>NUCLEOTIDE SEQUENCE</scope>
</reference>
<dbReference type="AlphaFoldDB" id="A0A382INZ4"/>
<dbReference type="Gene3D" id="1.10.10.10">
    <property type="entry name" value="Winged helix-like DNA-binding domain superfamily/Winged helix DNA-binding domain"/>
    <property type="match status" value="1"/>
</dbReference>
<gene>
    <name evidence="2" type="ORF">METZ01_LOCUS253846</name>
</gene>
<dbReference type="GO" id="GO:0004252">
    <property type="term" value="F:serine-type endopeptidase activity"/>
    <property type="evidence" value="ECO:0007669"/>
    <property type="project" value="InterPro"/>
</dbReference>
<dbReference type="Pfam" id="PF01726">
    <property type="entry name" value="LexA_DNA_bind"/>
    <property type="match status" value="1"/>
</dbReference>